<name>A0A937M298_9GAMM</name>
<dbReference type="PANTHER" id="PTHR30427:SF1">
    <property type="entry name" value="TRANSCRIPTIONAL ACTIVATOR PROTEIN LYSR"/>
    <property type="match status" value="1"/>
</dbReference>
<dbReference type="SUPFAM" id="SSF53850">
    <property type="entry name" value="Periplasmic binding protein-like II"/>
    <property type="match status" value="1"/>
</dbReference>
<feature type="domain" description="HTH lysR-type" evidence="5">
    <location>
        <begin position="1"/>
        <end position="58"/>
    </location>
</feature>
<dbReference type="PROSITE" id="PS50931">
    <property type="entry name" value="HTH_LYSR"/>
    <property type="match status" value="1"/>
</dbReference>
<evidence type="ECO:0000259" key="5">
    <source>
        <dbReference type="PROSITE" id="PS50931"/>
    </source>
</evidence>
<evidence type="ECO:0000256" key="3">
    <source>
        <dbReference type="ARBA" id="ARBA00023125"/>
    </source>
</evidence>
<dbReference type="InterPro" id="IPR005119">
    <property type="entry name" value="LysR_subst-bd"/>
</dbReference>
<dbReference type="PRINTS" id="PR00039">
    <property type="entry name" value="HTHLYSR"/>
</dbReference>
<dbReference type="Pfam" id="PF00126">
    <property type="entry name" value="HTH_1"/>
    <property type="match status" value="1"/>
</dbReference>
<dbReference type="GO" id="GO:0003700">
    <property type="term" value="F:DNA-binding transcription factor activity"/>
    <property type="evidence" value="ECO:0007669"/>
    <property type="project" value="InterPro"/>
</dbReference>
<keyword evidence="3" id="KW-0238">DNA-binding</keyword>
<comment type="similarity">
    <text evidence="1">Belongs to the LysR transcriptional regulatory family.</text>
</comment>
<evidence type="ECO:0000256" key="4">
    <source>
        <dbReference type="ARBA" id="ARBA00023163"/>
    </source>
</evidence>
<evidence type="ECO:0000256" key="2">
    <source>
        <dbReference type="ARBA" id="ARBA00023015"/>
    </source>
</evidence>
<dbReference type="Pfam" id="PF03466">
    <property type="entry name" value="LysR_substrate"/>
    <property type="match status" value="1"/>
</dbReference>
<dbReference type="Proteomes" id="UP000705230">
    <property type="component" value="Unassembled WGS sequence"/>
</dbReference>
<evidence type="ECO:0000256" key="1">
    <source>
        <dbReference type="ARBA" id="ARBA00009437"/>
    </source>
</evidence>
<keyword evidence="4" id="KW-0804">Transcription</keyword>
<dbReference type="EMBL" id="JADHSG010000001">
    <property type="protein sequence ID" value="MBL6902656.1"/>
    <property type="molecule type" value="Genomic_DNA"/>
</dbReference>
<dbReference type="Gene3D" id="1.10.10.10">
    <property type="entry name" value="Winged helix-like DNA-binding domain superfamily/Winged helix DNA-binding domain"/>
    <property type="match status" value="1"/>
</dbReference>
<dbReference type="PANTHER" id="PTHR30427">
    <property type="entry name" value="TRANSCRIPTIONAL ACTIVATOR PROTEIN LYSR"/>
    <property type="match status" value="1"/>
</dbReference>
<dbReference type="InterPro" id="IPR036390">
    <property type="entry name" value="WH_DNA-bd_sf"/>
</dbReference>
<dbReference type="Gene3D" id="3.40.190.290">
    <property type="match status" value="1"/>
</dbReference>
<evidence type="ECO:0000313" key="6">
    <source>
        <dbReference type="EMBL" id="MBL6902656.1"/>
    </source>
</evidence>
<dbReference type="CDD" id="cd05466">
    <property type="entry name" value="PBP2_LTTR_substrate"/>
    <property type="match status" value="1"/>
</dbReference>
<reference evidence="6" key="1">
    <citation type="submission" date="2020-10" db="EMBL/GenBank/DDBJ databases">
        <title>Microbiome of the Black Sea water column analyzed by genome centric metagenomics.</title>
        <authorList>
            <person name="Cabello-Yeves P.J."/>
            <person name="Callieri C."/>
            <person name="Picazo A."/>
            <person name="Mehrshad M."/>
            <person name="Haro-Moreno J.M."/>
            <person name="Roda-Garcia J."/>
            <person name="Dzembekova N."/>
            <person name="Slabakova V."/>
            <person name="Slabakova N."/>
            <person name="Moncheva S."/>
            <person name="Rodriguez-Valera F."/>
        </authorList>
    </citation>
    <scope>NUCLEOTIDE SEQUENCE</scope>
    <source>
        <strain evidence="6">BS30m-G43</strain>
    </source>
</reference>
<dbReference type="AlphaFoldDB" id="A0A937M298"/>
<proteinExistence type="inferred from homology"/>
<dbReference type="InterPro" id="IPR036388">
    <property type="entry name" value="WH-like_DNA-bd_sf"/>
</dbReference>
<comment type="caution">
    <text evidence="6">The sequence shown here is derived from an EMBL/GenBank/DDBJ whole genome shotgun (WGS) entry which is preliminary data.</text>
</comment>
<keyword evidence="2" id="KW-0805">Transcription regulation</keyword>
<dbReference type="SUPFAM" id="SSF46785">
    <property type="entry name" value="Winged helix' DNA-binding domain"/>
    <property type="match status" value="1"/>
</dbReference>
<protein>
    <submittedName>
        <fullName evidence="6">LysR family transcriptional regulator</fullName>
    </submittedName>
</protein>
<accession>A0A937M298</accession>
<sequence length="299" mass="33648">MRYRHIEVFYSVFIHGSVTKAAHDLNVTQPSISKILSQSEFDLGIKLFERLNKKMIPTQEAKILFPYAQKIHNNLSNFKKVSSNLVEKPQGDLNIAATHALGIDYLPEAISKFSALNSKATFETVTLHYEEIIKQVLELKVDVGIVYDPVPHDDLINQPIINGKFVVIAPQSFFPNKTEVNIDDIKTQPFIKITDKVGPRGPLGSKLEEYLLKNSLNLNPTFNTETYQVALALVSKGMGITITDKISAESSSHPNIKILELKPDLEFSLEIVYSKSNPLSLINKSFISFLSNFEYHNDI</sequence>
<evidence type="ECO:0000313" key="7">
    <source>
        <dbReference type="Proteomes" id="UP000705230"/>
    </source>
</evidence>
<gene>
    <name evidence="6" type="ORF">ISR29_00445</name>
</gene>
<dbReference type="GO" id="GO:0010628">
    <property type="term" value="P:positive regulation of gene expression"/>
    <property type="evidence" value="ECO:0007669"/>
    <property type="project" value="TreeGrafter"/>
</dbReference>
<dbReference type="InterPro" id="IPR000847">
    <property type="entry name" value="LysR_HTH_N"/>
</dbReference>
<dbReference type="GO" id="GO:0043565">
    <property type="term" value="F:sequence-specific DNA binding"/>
    <property type="evidence" value="ECO:0007669"/>
    <property type="project" value="TreeGrafter"/>
</dbReference>
<organism evidence="6 7">
    <name type="scientific">SAR86 cluster bacterium</name>
    <dbReference type="NCBI Taxonomy" id="2030880"/>
    <lineage>
        <taxon>Bacteria</taxon>
        <taxon>Pseudomonadati</taxon>
        <taxon>Pseudomonadota</taxon>
        <taxon>Gammaproteobacteria</taxon>
        <taxon>SAR86 cluster</taxon>
    </lineage>
</organism>